<dbReference type="SUPFAM" id="SSF52980">
    <property type="entry name" value="Restriction endonuclease-like"/>
    <property type="match status" value="1"/>
</dbReference>
<dbReference type="PANTHER" id="PTHR34704">
    <property type="entry name" value="ATPASE"/>
    <property type="match status" value="1"/>
</dbReference>
<dbReference type="InterPro" id="IPR036390">
    <property type="entry name" value="WH_DNA-bd_sf"/>
</dbReference>
<evidence type="ECO:0000313" key="2">
    <source>
        <dbReference type="Proteomes" id="UP000220438"/>
    </source>
</evidence>
<dbReference type="Pfam" id="PF03008">
    <property type="entry name" value="DUF234"/>
    <property type="match status" value="1"/>
</dbReference>
<dbReference type="SUPFAM" id="SSF46785">
    <property type="entry name" value="Winged helix' DNA-binding domain"/>
    <property type="match status" value="1"/>
</dbReference>
<dbReference type="Gene3D" id="1.10.10.10">
    <property type="entry name" value="Winged helix-like DNA-binding domain superfamily/Winged helix DNA-binding domain"/>
    <property type="match status" value="1"/>
</dbReference>
<evidence type="ECO:0000313" key="1">
    <source>
        <dbReference type="EMBL" id="PDX90802.1"/>
    </source>
</evidence>
<dbReference type="GO" id="GO:0005524">
    <property type="term" value="F:ATP binding"/>
    <property type="evidence" value="ECO:0007669"/>
    <property type="project" value="InterPro"/>
</dbReference>
<dbReference type="SUPFAM" id="SSF52540">
    <property type="entry name" value="P-loop containing nucleoside triphosphate hydrolases"/>
    <property type="match status" value="1"/>
</dbReference>
<sequence length="463" mass="53537">MFFVDRVQEMSVLQTAYEKPESSLFVLYGRRRVGKTTLLSEFCKEKPSLYYLATEESIQANRNAFRLMAADFLQNDLLKSATDASWEMIFSVLLSAQENKKLVIVLDEFQYLGKADKAFPSVFQKIWDTILKNKNVEVILCGSLVHMMMEQTLSYSSPLYGRRTGQIRLKQIPYAYYDRFFPDLDEQTRILYYAVTGGVPKYIELFHPCADIDTAILQNVMTPQSFLYEEPEFLLRQEVQDVGSYFSIIRAIASGNMRISDIASALSLPATSLSKPLKTLCDLDILEREVPPTEKNIETSKKGQYRIKDNFLAFWFRFVYPMRSFIESDHPEIAMTKLKTGFIPNHVGYVYEDICRQKMWELNAQGKLPFLFDRVGRWWGGKDTEIDIVAIDTTDRSKIIFGECKFHQNVPMQLSELHQLKEKAAVVPWGNANRDEYFALFCISGYSEDLQQLAQEDSHLLLM</sequence>
<comment type="caution">
    <text evidence="1">The sequence shown here is derived from an EMBL/GenBank/DDBJ whole genome shotgun (WGS) entry which is preliminary data.</text>
</comment>
<name>A0A2A7AGS9_9FIRM</name>
<dbReference type="InterPro" id="IPR011579">
    <property type="entry name" value="ATPase_dom"/>
</dbReference>
<reference evidence="1 2" key="1">
    <citation type="journal article" date="2017" name="Front. Microbiol.">
        <title>New Insights into the Diversity of the Genus Faecalibacterium.</title>
        <authorList>
            <person name="Benevides L."/>
            <person name="Burman S."/>
            <person name="Martin R."/>
            <person name="Robert V."/>
            <person name="Thomas M."/>
            <person name="Miquel S."/>
            <person name="Chain F."/>
            <person name="Sokol H."/>
            <person name="Bermudez-Humaran L.G."/>
            <person name="Morrison M."/>
            <person name="Langella P."/>
            <person name="Azevedo V.A."/>
            <person name="Chatel J.M."/>
            <person name="Soares S."/>
        </authorList>
    </citation>
    <scope>NUCLEOTIDE SEQUENCE [LARGE SCALE GENOMIC DNA]</scope>
    <source>
        <strain evidence="1 2">AHMP21</strain>
    </source>
</reference>
<dbReference type="InterPro" id="IPR004256">
    <property type="entry name" value="DUF234"/>
</dbReference>
<dbReference type="EMBL" id="NOUW01000003">
    <property type="protein sequence ID" value="PDX90802.1"/>
    <property type="molecule type" value="Genomic_DNA"/>
</dbReference>
<organism evidence="1 2">
    <name type="scientific">Faecalibacterium prausnitzii</name>
    <dbReference type="NCBI Taxonomy" id="853"/>
    <lineage>
        <taxon>Bacteria</taxon>
        <taxon>Bacillati</taxon>
        <taxon>Bacillota</taxon>
        <taxon>Clostridia</taxon>
        <taxon>Eubacteriales</taxon>
        <taxon>Oscillospiraceae</taxon>
        <taxon>Faecalibacterium</taxon>
    </lineage>
</organism>
<gene>
    <name evidence="1" type="ORF">CHR61_00500</name>
</gene>
<dbReference type="InterPro" id="IPR027417">
    <property type="entry name" value="P-loop_NTPase"/>
</dbReference>
<accession>A0A2A7AGS9</accession>
<dbReference type="Proteomes" id="UP000220438">
    <property type="component" value="Unassembled WGS sequence"/>
</dbReference>
<dbReference type="InterPro" id="IPR011335">
    <property type="entry name" value="Restrct_endonuc-II-like"/>
</dbReference>
<dbReference type="Pfam" id="PF01637">
    <property type="entry name" value="ATPase_2"/>
    <property type="match status" value="1"/>
</dbReference>
<dbReference type="PANTHER" id="PTHR34704:SF1">
    <property type="entry name" value="ATPASE"/>
    <property type="match status" value="1"/>
</dbReference>
<dbReference type="AlphaFoldDB" id="A0A2A7AGS9"/>
<dbReference type="Gene3D" id="3.40.50.300">
    <property type="entry name" value="P-loop containing nucleotide triphosphate hydrolases"/>
    <property type="match status" value="1"/>
</dbReference>
<dbReference type="RefSeq" id="WP_097769803.1">
    <property type="nucleotide sequence ID" value="NZ_CABVEJ010000006.1"/>
</dbReference>
<dbReference type="InterPro" id="IPR036388">
    <property type="entry name" value="WH-like_DNA-bd_sf"/>
</dbReference>
<proteinExistence type="predicted"/>
<protein>
    <submittedName>
        <fullName evidence="1">ATPase</fullName>
    </submittedName>
</protein>